<evidence type="ECO:0000313" key="3">
    <source>
        <dbReference type="Proteomes" id="UP001066276"/>
    </source>
</evidence>
<organism evidence="2 3">
    <name type="scientific">Pleurodeles waltl</name>
    <name type="common">Iberian ribbed newt</name>
    <dbReference type="NCBI Taxonomy" id="8319"/>
    <lineage>
        <taxon>Eukaryota</taxon>
        <taxon>Metazoa</taxon>
        <taxon>Chordata</taxon>
        <taxon>Craniata</taxon>
        <taxon>Vertebrata</taxon>
        <taxon>Euteleostomi</taxon>
        <taxon>Amphibia</taxon>
        <taxon>Batrachia</taxon>
        <taxon>Caudata</taxon>
        <taxon>Salamandroidea</taxon>
        <taxon>Salamandridae</taxon>
        <taxon>Pleurodelinae</taxon>
        <taxon>Pleurodeles</taxon>
    </lineage>
</organism>
<reference evidence="2" key="1">
    <citation type="journal article" date="2022" name="bioRxiv">
        <title>Sequencing and chromosome-scale assembly of the giantPleurodeles waltlgenome.</title>
        <authorList>
            <person name="Brown T."/>
            <person name="Elewa A."/>
            <person name="Iarovenko S."/>
            <person name="Subramanian E."/>
            <person name="Araus A.J."/>
            <person name="Petzold A."/>
            <person name="Susuki M."/>
            <person name="Suzuki K.-i.T."/>
            <person name="Hayashi T."/>
            <person name="Toyoda A."/>
            <person name="Oliveira C."/>
            <person name="Osipova E."/>
            <person name="Leigh N.D."/>
            <person name="Simon A."/>
            <person name="Yun M.H."/>
        </authorList>
    </citation>
    <scope>NUCLEOTIDE SEQUENCE</scope>
    <source>
        <strain evidence="2">20211129_DDA</strain>
        <tissue evidence="2">Liver</tissue>
    </source>
</reference>
<name>A0AAV7L2E9_PLEWA</name>
<keyword evidence="3" id="KW-1185">Reference proteome</keyword>
<accession>A0AAV7L2E9</accession>
<gene>
    <name evidence="2" type="ORF">NDU88_002843</name>
</gene>
<dbReference type="EMBL" id="JANPWB010000016">
    <property type="protein sequence ID" value="KAJ1082678.1"/>
    <property type="molecule type" value="Genomic_DNA"/>
</dbReference>
<sequence>MRGGPPKVCVAQEGSGRPSPALRLKDREYSDIYKCEDVLELDYNAKSDDGEEGEECKDDGVGNKWMPGLARIHRRQELVSCRRQVQT</sequence>
<dbReference type="Proteomes" id="UP001066276">
    <property type="component" value="Chromosome 12"/>
</dbReference>
<protein>
    <submittedName>
        <fullName evidence="2">Uncharacterized protein</fullName>
    </submittedName>
</protein>
<proteinExistence type="predicted"/>
<evidence type="ECO:0000256" key="1">
    <source>
        <dbReference type="SAM" id="MobiDB-lite"/>
    </source>
</evidence>
<dbReference type="AlphaFoldDB" id="A0AAV7L2E9"/>
<comment type="caution">
    <text evidence="2">The sequence shown here is derived from an EMBL/GenBank/DDBJ whole genome shotgun (WGS) entry which is preliminary data.</text>
</comment>
<evidence type="ECO:0000313" key="2">
    <source>
        <dbReference type="EMBL" id="KAJ1082678.1"/>
    </source>
</evidence>
<feature type="region of interest" description="Disordered" evidence="1">
    <location>
        <begin position="1"/>
        <end position="22"/>
    </location>
</feature>